<evidence type="ECO:0000313" key="2">
    <source>
        <dbReference type="EMBL" id="RHZ82402.1"/>
    </source>
</evidence>
<dbReference type="EMBL" id="PQFF01000102">
    <property type="protein sequence ID" value="RHZ82402.1"/>
    <property type="molecule type" value="Genomic_DNA"/>
</dbReference>
<name>A0A397J5X2_9GLOM</name>
<feature type="region of interest" description="Disordered" evidence="1">
    <location>
        <begin position="161"/>
        <end position="183"/>
    </location>
</feature>
<evidence type="ECO:0008006" key="4">
    <source>
        <dbReference type="Google" id="ProtNLM"/>
    </source>
</evidence>
<proteinExistence type="predicted"/>
<reference evidence="2 3" key="1">
    <citation type="submission" date="2018-08" db="EMBL/GenBank/DDBJ databases">
        <title>Genome and evolution of the arbuscular mycorrhizal fungus Diversispora epigaea (formerly Glomus versiforme) and its bacterial endosymbionts.</title>
        <authorList>
            <person name="Sun X."/>
            <person name="Fei Z."/>
            <person name="Harrison M."/>
        </authorList>
    </citation>
    <scope>NUCLEOTIDE SEQUENCE [LARGE SCALE GENOMIC DNA]</scope>
    <source>
        <strain evidence="2 3">IT104</strain>
    </source>
</reference>
<sequence>MPKSSISSVNIQNTQNTKQNRTAISVDIKKKKYFPEPDKATQIWTSQVIAAELPISNMILKEKGLEFARIKMCKWLERTKLHMILNEYSNDNIYNADKTGLFFKWNIIKHLDKSRVSILFCVNASADIFVEWLNYLDNYFCTMDRKIVLLIDNAGLEKENSGISSKDEYDNEQGSKSNDEDDEEIIDFLENLPEKDDIQEYFQLSDYNVPTEENLKSDNDNEETLPVSVSGLKTFIKYFEQQNDDNSEFNIDDLRIFRKYLQISRVIEFNSKKQQFLDNFL</sequence>
<evidence type="ECO:0000256" key="1">
    <source>
        <dbReference type="SAM" id="MobiDB-lite"/>
    </source>
</evidence>
<dbReference type="AlphaFoldDB" id="A0A397J5X2"/>
<organism evidence="2 3">
    <name type="scientific">Diversispora epigaea</name>
    <dbReference type="NCBI Taxonomy" id="1348612"/>
    <lineage>
        <taxon>Eukaryota</taxon>
        <taxon>Fungi</taxon>
        <taxon>Fungi incertae sedis</taxon>
        <taxon>Mucoromycota</taxon>
        <taxon>Glomeromycotina</taxon>
        <taxon>Glomeromycetes</taxon>
        <taxon>Diversisporales</taxon>
        <taxon>Diversisporaceae</taxon>
        <taxon>Diversispora</taxon>
    </lineage>
</organism>
<protein>
    <recommendedName>
        <fullName evidence="4">DDE-1 domain-containing protein</fullName>
    </recommendedName>
</protein>
<evidence type="ECO:0000313" key="3">
    <source>
        <dbReference type="Proteomes" id="UP000266861"/>
    </source>
</evidence>
<accession>A0A397J5X2</accession>
<dbReference type="OrthoDB" id="2445596at2759"/>
<dbReference type="Proteomes" id="UP000266861">
    <property type="component" value="Unassembled WGS sequence"/>
</dbReference>
<comment type="caution">
    <text evidence="2">The sequence shown here is derived from an EMBL/GenBank/DDBJ whole genome shotgun (WGS) entry which is preliminary data.</text>
</comment>
<gene>
    <name evidence="2" type="ORF">Glove_109g266</name>
</gene>
<keyword evidence="3" id="KW-1185">Reference proteome</keyword>